<reference evidence="2" key="1">
    <citation type="journal article" date="2022" name="Mol. Ecol. Resour.">
        <title>The genomes of chicory, endive, great burdock and yacon provide insights into Asteraceae palaeo-polyploidization history and plant inulin production.</title>
        <authorList>
            <person name="Fan W."/>
            <person name="Wang S."/>
            <person name="Wang H."/>
            <person name="Wang A."/>
            <person name="Jiang F."/>
            <person name="Liu H."/>
            <person name="Zhao H."/>
            <person name="Xu D."/>
            <person name="Zhang Y."/>
        </authorList>
    </citation>
    <scope>NUCLEOTIDE SEQUENCE [LARGE SCALE GENOMIC DNA]</scope>
    <source>
        <strain evidence="2">cv. Punajuju</strain>
    </source>
</reference>
<organism evidence="1 2">
    <name type="scientific">Cichorium intybus</name>
    <name type="common">Chicory</name>
    <dbReference type="NCBI Taxonomy" id="13427"/>
    <lineage>
        <taxon>Eukaryota</taxon>
        <taxon>Viridiplantae</taxon>
        <taxon>Streptophyta</taxon>
        <taxon>Embryophyta</taxon>
        <taxon>Tracheophyta</taxon>
        <taxon>Spermatophyta</taxon>
        <taxon>Magnoliopsida</taxon>
        <taxon>eudicotyledons</taxon>
        <taxon>Gunneridae</taxon>
        <taxon>Pentapetalae</taxon>
        <taxon>asterids</taxon>
        <taxon>campanulids</taxon>
        <taxon>Asterales</taxon>
        <taxon>Asteraceae</taxon>
        <taxon>Cichorioideae</taxon>
        <taxon>Cichorieae</taxon>
        <taxon>Cichoriinae</taxon>
        <taxon>Cichorium</taxon>
    </lineage>
</organism>
<evidence type="ECO:0000313" key="2">
    <source>
        <dbReference type="Proteomes" id="UP001055811"/>
    </source>
</evidence>
<comment type="caution">
    <text evidence="1">The sequence shown here is derived from an EMBL/GenBank/DDBJ whole genome shotgun (WGS) entry which is preliminary data.</text>
</comment>
<gene>
    <name evidence="1" type="ORF">L2E82_06496</name>
</gene>
<name>A0ACB9HAZ1_CICIN</name>
<evidence type="ECO:0000313" key="1">
    <source>
        <dbReference type="EMBL" id="KAI3792613.1"/>
    </source>
</evidence>
<reference evidence="1 2" key="2">
    <citation type="journal article" date="2022" name="Mol. Ecol. Resour.">
        <title>The genomes of chicory, endive, great burdock and yacon provide insights into Asteraceae paleo-polyploidization history and plant inulin production.</title>
        <authorList>
            <person name="Fan W."/>
            <person name="Wang S."/>
            <person name="Wang H."/>
            <person name="Wang A."/>
            <person name="Jiang F."/>
            <person name="Liu H."/>
            <person name="Zhao H."/>
            <person name="Xu D."/>
            <person name="Zhang Y."/>
        </authorList>
    </citation>
    <scope>NUCLEOTIDE SEQUENCE [LARGE SCALE GENOMIC DNA]</scope>
    <source>
        <strain evidence="2">cv. Punajuju</strain>
        <tissue evidence="1">Leaves</tissue>
    </source>
</reference>
<dbReference type="Proteomes" id="UP001055811">
    <property type="component" value="Linkage Group LG01"/>
</dbReference>
<sequence>MEKEHFLLLIIFYFFIMITIGSANDDCRPAFCGHHEPEVRFPFRILSRQPARCGYPGFDLSCDKQNRTILPLPSSLSYIVKRISYASQVINIDPEFCRPNRIVGVNITDTPFSYSTLWMKSYTFYNCSLQNSDIMYPGVPLQCLSSENYSVIAVRTDPFSPGYMPSNCKVMKTVVVPVRSNSDIREALELVWFTPSCGSCERKGDVCGLKKSDDGQIICVKSSRGTSRSAKYGLSIGIGVPALVCIIGIVCYVFFRKHGYNNTRNQSIDRLSIAITPQIALRTGLDGPTIESYPKTVLGESCRLPNDDGTCAICLCDYKPKESLRTIPECNHYFHYECIDEWLKLNATCPVCRNTPESSALNYSENIDPIEVSMDSSKVDTNSNNGLEDQRNDEFEDEEGNHEETKVENSNEDVKEEPEEIDASMEEKLQNLQDKSVNSSPNSNIDSNNLDSPTNDLDFDDRFLSDGDFELEFDEKGQHNWSNSEFLTENDFGSKSKTEKNLSNTPHFHPTPTPYPSPSSLCSSFSSSSFPIQFPVQISTSGFLSTFTSMILPFLVVGS</sequence>
<accession>A0ACB9HAZ1</accession>
<keyword evidence="2" id="KW-1185">Reference proteome</keyword>
<dbReference type="EMBL" id="CM042009">
    <property type="protein sequence ID" value="KAI3792613.1"/>
    <property type="molecule type" value="Genomic_DNA"/>
</dbReference>
<proteinExistence type="predicted"/>
<protein>
    <submittedName>
        <fullName evidence="1">Uncharacterized protein</fullName>
    </submittedName>
</protein>